<keyword evidence="3" id="KW-0548">Nucleotidyltransferase</keyword>
<dbReference type="SUPFAM" id="SSF47781">
    <property type="entry name" value="RuvA domain 2-like"/>
    <property type="match status" value="1"/>
</dbReference>
<name>A0A523S4T0_UNCAE</name>
<dbReference type="EMBL" id="SOKJ01000033">
    <property type="protein sequence ID" value="TET13030.1"/>
    <property type="molecule type" value="Genomic_DNA"/>
</dbReference>
<dbReference type="Gene3D" id="1.20.1260.110">
    <property type="entry name" value="DNA integrity scanning linker region"/>
    <property type="match status" value="1"/>
</dbReference>
<dbReference type="SUPFAM" id="SSF143597">
    <property type="entry name" value="YojJ-like"/>
    <property type="match status" value="1"/>
</dbReference>
<dbReference type="PANTHER" id="PTHR34185:SF3">
    <property type="entry name" value="DNA INTEGRITY SCANNING PROTEIN DISA"/>
    <property type="match status" value="1"/>
</dbReference>
<evidence type="ECO:0000313" key="7">
    <source>
        <dbReference type="EMBL" id="TET13030.1"/>
    </source>
</evidence>
<dbReference type="InterPro" id="IPR038331">
    <property type="entry name" value="DisA_sf"/>
</dbReference>
<evidence type="ECO:0000256" key="5">
    <source>
        <dbReference type="ARBA" id="ARBA00022840"/>
    </source>
</evidence>
<evidence type="ECO:0000256" key="2">
    <source>
        <dbReference type="ARBA" id="ARBA00022679"/>
    </source>
</evidence>
<reference evidence="7 8" key="1">
    <citation type="submission" date="2019-03" db="EMBL/GenBank/DDBJ databases">
        <title>Metabolic potential of uncultured bacteria and archaea associated with petroleum seepage in deep-sea sediments.</title>
        <authorList>
            <person name="Dong X."/>
            <person name="Hubert C."/>
        </authorList>
    </citation>
    <scope>NUCLEOTIDE SEQUENCE [LARGE SCALE GENOMIC DNA]</scope>
    <source>
        <strain evidence="7">E44_bin7</strain>
    </source>
</reference>
<dbReference type="GO" id="GO:0004016">
    <property type="term" value="F:adenylate cyclase activity"/>
    <property type="evidence" value="ECO:0007669"/>
    <property type="project" value="TreeGrafter"/>
</dbReference>
<keyword evidence="2" id="KW-0808">Transferase</keyword>
<comment type="catalytic activity">
    <reaction evidence="1">
        <text>2 ATP = 3',3'-c-di-AMP + 2 diphosphate</text>
        <dbReference type="Rhea" id="RHEA:35655"/>
        <dbReference type="ChEBI" id="CHEBI:30616"/>
        <dbReference type="ChEBI" id="CHEBI:33019"/>
        <dbReference type="ChEBI" id="CHEBI:71500"/>
        <dbReference type="EC" id="2.7.7.85"/>
    </reaction>
</comment>
<protein>
    <submittedName>
        <fullName evidence="7">DNA integrity scanning protein DisA</fullName>
    </submittedName>
</protein>
<dbReference type="InterPro" id="IPR018906">
    <property type="entry name" value="DNA_integrity_scan_DisA_link"/>
</dbReference>
<dbReference type="NCBIfam" id="NF010009">
    <property type="entry name" value="PRK13482.1"/>
    <property type="match status" value="1"/>
</dbReference>
<dbReference type="PROSITE" id="PS51794">
    <property type="entry name" value="DAC"/>
    <property type="match status" value="1"/>
</dbReference>
<evidence type="ECO:0000259" key="6">
    <source>
        <dbReference type="PROSITE" id="PS51794"/>
    </source>
</evidence>
<organism evidence="7 8">
    <name type="scientific">Aerophobetes bacterium</name>
    <dbReference type="NCBI Taxonomy" id="2030807"/>
    <lineage>
        <taxon>Bacteria</taxon>
        <taxon>Candidatus Aerophobota</taxon>
    </lineage>
</organism>
<dbReference type="PANTHER" id="PTHR34185">
    <property type="entry name" value="DIADENYLATE CYCLASE"/>
    <property type="match status" value="1"/>
</dbReference>
<dbReference type="InterPro" id="IPR050338">
    <property type="entry name" value="DisA"/>
</dbReference>
<gene>
    <name evidence="7" type="primary">disA</name>
    <name evidence="7" type="ORF">E3J84_00620</name>
</gene>
<evidence type="ECO:0000256" key="3">
    <source>
        <dbReference type="ARBA" id="ARBA00022695"/>
    </source>
</evidence>
<feature type="domain" description="DAC" evidence="6">
    <location>
        <begin position="11"/>
        <end position="150"/>
    </location>
</feature>
<dbReference type="GO" id="GO:0005524">
    <property type="term" value="F:ATP binding"/>
    <property type="evidence" value="ECO:0007669"/>
    <property type="project" value="UniProtKB-KW"/>
</dbReference>
<dbReference type="Pfam" id="PF02457">
    <property type="entry name" value="DAC"/>
    <property type="match status" value="1"/>
</dbReference>
<dbReference type="InterPro" id="IPR036888">
    <property type="entry name" value="DNA_integrity_DisA_N_sf"/>
</dbReference>
<dbReference type="GO" id="GO:0106408">
    <property type="term" value="F:diadenylate cyclase activity"/>
    <property type="evidence" value="ECO:0007669"/>
    <property type="project" value="UniProtKB-EC"/>
</dbReference>
<sequence length="358" mass="40151">MSNNKRGRRKEEKLWKFLKLIAPGTPLGQGLKIILQADRGGLIVAGGNTEKVLSVAEGGFKVNCYLTPASLAELAKMDGAIILSKDTKRILYANTQLVPDYLISTTERGTRHRAAERMAKQTNCPVIAISQSRRVITLYQGKIKYVLKSILELMSEADQALQALERYRAAFNEILIGLELLEFQDEVRLIDVIKAVQGGEMIKRIKEEVKRDIVELGEEARLIEMQVKEIVSNALNESEQIIQDYVKGNYKTAFLELEEISTEKLLETPDIMYILGYGTDVENLDLSVSPRGYRILSKIPHLPQGVVKNVVSALGNLPNIMNSTVLELTKIKEVGERKANSIKRELEQLKDNAFLGKR</sequence>
<comment type="caution">
    <text evidence="7">The sequence shown here is derived from an EMBL/GenBank/DDBJ whole genome shotgun (WGS) entry which is preliminary data.</text>
</comment>
<dbReference type="InterPro" id="IPR010994">
    <property type="entry name" value="RuvA_2-like"/>
</dbReference>
<evidence type="ECO:0000256" key="4">
    <source>
        <dbReference type="ARBA" id="ARBA00022741"/>
    </source>
</evidence>
<evidence type="ECO:0000256" key="1">
    <source>
        <dbReference type="ARBA" id="ARBA00000877"/>
    </source>
</evidence>
<dbReference type="Gene3D" id="1.10.150.20">
    <property type="entry name" value="5' to 3' exonuclease, C-terminal subdomain"/>
    <property type="match status" value="1"/>
</dbReference>
<dbReference type="InterPro" id="IPR003390">
    <property type="entry name" value="DNA_integrity_scan_DisA_N"/>
</dbReference>
<proteinExistence type="predicted"/>
<dbReference type="Pfam" id="PF10635">
    <property type="entry name" value="DisA-linker"/>
    <property type="match status" value="1"/>
</dbReference>
<dbReference type="Gene3D" id="3.40.1700.10">
    <property type="entry name" value="DNA integrity scanning protein, DisA, N-terminal domain"/>
    <property type="match status" value="1"/>
</dbReference>
<dbReference type="AlphaFoldDB" id="A0A523S4T0"/>
<evidence type="ECO:0000313" key="8">
    <source>
        <dbReference type="Proteomes" id="UP000316360"/>
    </source>
</evidence>
<keyword evidence="5" id="KW-0067">ATP-binding</keyword>
<dbReference type="Proteomes" id="UP000316360">
    <property type="component" value="Unassembled WGS sequence"/>
</dbReference>
<accession>A0A523S4T0</accession>
<keyword evidence="4" id="KW-0547">Nucleotide-binding</keyword>